<name>A0A9P4VLZ6_9PEZI</name>
<proteinExistence type="predicted"/>
<feature type="compositionally biased region" description="Basic and acidic residues" evidence="1">
    <location>
        <begin position="175"/>
        <end position="204"/>
    </location>
</feature>
<feature type="region of interest" description="Disordered" evidence="1">
    <location>
        <begin position="448"/>
        <end position="473"/>
    </location>
</feature>
<feature type="region of interest" description="Disordered" evidence="1">
    <location>
        <begin position="400"/>
        <end position="427"/>
    </location>
</feature>
<evidence type="ECO:0000313" key="3">
    <source>
        <dbReference type="Proteomes" id="UP000799429"/>
    </source>
</evidence>
<feature type="region of interest" description="Disordered" evidence="1">
    <location>
        <begin position="704"/>
        <end position="769"/>
    </location>
</feature>
<feature type="region of interest" description="Disordered" evidence="1">
    <location>
        <begin position="626"/>
        <end position="654"/>
    </location>
</feature>
<gene>
    <name evidence="2" type="ORF">M501DRAFT_1019307</name>
</gene>
<dbReference type="AlphaFoldDB" id="A0A9P4VLZ6"/>
<protein>
    <submittedName>
        <fullName evidence="2">Uncharacterized protein</fullName>
    </submittedName>
</protein>
<dbReference type="OrthoDB" id="3946750at2759"/>
<feature type="compositionally biased region" description="Basic and acidic residues" evidence="1">
    <location>
        <begin position="626"/>
        <end position="647"/>
    </location>
</feature>
<evidence type="ECO:0000313" key="2">
    <source>
        <dbReference type="EMBL" id="KAF2836098.1"/>
    </source>
</evidence>
<feature type="compositionally biased region" description="Polar residues" evidence="1">
    <location>
        <begin position="208"/>
        <end position="220"/>
    </location>
</feature>
<comment type="caution">
    <text evidence="2">The sequence shown here is derived from an EMBL/GenBank/DDBJ whole genome shotgun (WGS) entry which is preliminary data.</text>
</comment>
<feature type="region of interest" description="Disordered" evidence="1">
    <location>
        <begin position="334"/>
        <end position="357"/>
    </location>
</feature>
<feature type="region of interest" description="Disordered" evidence="1">
    <location>
        <begin position="847"/>
        <end position="872"/>
    </location>
</feature>
<feature type="compositionally biased region" description="Low complexity" evidence="1">
    <location>
        <begin position="730"/>
        <end position="755"/>
    </location>
</feature>
<feature type="compositionally biased region" description="Polar residues" evidence="1">
    <location>
        <begin position="344"/>
        <end position="357"/>
    </location>
</feature>
<feature type="compositionally biased region" description="Basic and acidic residues" evidence="1">
    <location>
        <begin position="541"/>
        <end position="570"/>
    </location>
</feature>
<dbReference type="Proteomes" id="UP000799429">
    <property type="component" value="Unassembled WGS sequence"/>
</dbReference>
<keyword evidence="3" id="KW-1185">Reference proteome</keyword>
<organism evidence="2 3">
    <name type="scientific">Patellaria atrata CBS 101060</name>
    <dbReference type="NCBI Taxonomy" id="1346257"/>
    <lineage>
        <taxon>Eukaryota</taxon>
        <taxon>Fungi</taxon>
        <taxon>Dikarya</taxon>
        <taxon>Ascomycota</taxon>
        <taxon>Pezizomycotina</taxon>
        <taxon>Dothideomycetes</taxon>
        <taxon>Dothideomycetes incertae sedis</taxon>
        <taxon>Patellariales</taxon>
        <taxon>Patellariaceae</taxon>
        <taxon>Patellaria</taxon>
    </lineage>
</organism>
<feature type="region of interest" description="Disordered" evidence="1">
    <location>
        <begin position="175"/>
        <end position="224"/>
    </location>
</feature>
<evidence type="ECO:0000256" key="1">
    <source>
        <dbReference type="SAM" id="MobiDB-lite"/>
    </source>
</evidence>
<reference evidence="2" key="1">
    <citation type="journal article" date="2020" name="Stud. Mycol.">
        <title>101 Dothideomycetes genomes: a test case for predicting lifestyles and emergence of pathogens.</title>
        <authorList>
            <person name="Haridas S."/>
            <person name="Albert R."/>
            <person name="Binder M."/>
            <person name="Bloem J."/>
            <person name="Labutti K."/>
            <person name="Salamov A."/>
            <person name="Andreopoulos B."/>
            <person name="Baker S."/>
            <person name="Barry K."/>
            <person name="Bills G."/>
            <person name="Bluhm B."/>
            <person name="Cannon C."/>
            <person name="Castanera R."/>
            <person name="Culley D."/>
            <person name="Daum C."/>
            <person name="Ezra D."/>
            <person name="Gonzalez J."/>
            <person name="Henrissat B."/>
            <person name="Kuo A."/>
            <person name="Liang C."/>
            <person name="Lipzen A."/>
            <person name="Lutzoni F."/>
            <person name="Magnuson J."/>
            <person name="Mondo S."/>
            <person name="Nolan M."/>
            <person name="Ohm R."/>
            <person name="Pangilinan J."/>
            <person name="Park H.-J."/>
            <person name="Ramirez L."/>
            <person name="Alfaro M."/>
            <person name="Sun H."/>
            <person name="Tritt A."/>
            <person name="Yoshinaga Y."/>
            <person name="Zwiers L.-H."/>
            <person name="Turgeon B."/>
            <person name="Goodwin S."/>
            <person name="Spatafora J."/>
            <person name="Crous P."/>
            <person name="Grigoriev I."/>
        </authorList>
    </citation>
    <scope>NUCLEOTIDE SEQUENCE</scope>
    <source>
        <strain evidence="2">CBS 101060</strain>
    </source>
</reference>
<dbReference type="EMBL" id="MU006105">
    <property type="protein sequence ID" value="KAF2836098.1"/>
    <property type="molecule type" value="Genomic_DNA"/>
</dbReference>
<feature type="region of interest" description="Disordered" evidence="1">
    <location>
        <begin position="538"/>
        <end position="574"/>
    </location>
</feature>
<sequence>MTVSHLPRARTKVSSSLIRISRTSTLHPRSSLTVILPRRQARSFSWWNRHIDPLSRLTSRIEKSVRRDETKLREALEQRREPRGPRGWGWYACGPGGRTSQWWIKPGTYVPGTKGEDGDKDFPFELSKREKLWRQRAYDLNKKCEEWEKRLETKGLGAFGLGSWISQMASFNEGKRKAVEVDKKIDQDSVERRNSDNEKEDPRVKATGQAQSATQDSSSGLDGFEYDPVSNRMVIKSTDTPEIDSAPEMKTSNEAIDIPVKPLRPKHTIDPLTRSLMEDAPKIIESEDLPAMKKWLLAAERTQRGTWQCEKELEPWYFKIRDHYYELKRSETQSSQLVEEPNSDKVNASQASGQTNSITPGIAEALADVQAQKKDTKSNSDKSFEIKDVHEMNERYYEPVSSGMEDHESYTTSTKTETTEVPTVKDDGNQSIWSMFKELEELAYKDYEQRQKEKSEAPLEEKEISKPPTRKEPSPLVKFVHQRLNIPINRENSNTVLETSLDRTNSTASSKAETNIRPKLQLREDDIDLLRPSDVRASMKTSRDMKETESEKIERRGALERVSEKAHQEPPEDVELETVVIEPQKAADTEISNDSPVTNRPDINPNWKRFDTQAYALPNMQWFSGTREDEERMRAESRNLASREKSPHISTEADSLGKMSENLTKNVSKMVEQVDNEPLSREKVDEFLVKIKALHLRDQNIKEASTFTSKAPEPEPTNRALIEPQPKGVTSTTNPTEPTQTFVQSATTPTTTAPTQIEDKPTRPKSHPYNVYRITVDPESGAISTSNTRKFSRAHHPTTPTDLVKALQQFAKPEVFIKRLPDVPFEIIWAGKHQLVLRIPESWVPPVEPTPNLENQTDKEKQAREAEKAADEVQDVAREVQHRKKYLNPIDGTTAYPLHLPPIGNFASPTGFVNYDSFLPPPPPYREGVKRTEEVSSGVRGEGEAGRRRAWRIVRLVLGAGVVCYVAGVGAELMVVGG</sequence>
<accession>A0A9P4VLZ6</accession>
<feature type="compositionally biased region" description="Basic and acidic residues" evidence="1">
    <location>
        <begin position="856"/>
        <end position="872"/>
    </location>
</feature>
<feature type="compositionally biased region" description="Low complexity" evidence="1">
    <location>
        <begin position="411"/>
        <end position="422"/>
    </location>
</feature>